<reference evidence="1" key="2">
    <citation type="journal article" date="2022" name="New Phytol.">
        <title>Evolutionary transition to the ectomycorrhizal habit in the genomes of a hyperdiverse lineage of mushroom-forming fungi.</title>
        <authorList>
            <person name="Looney B."/>
            <person name="Miyauchi S."/>
            <person name="Morin E."/>
            <person name="Drula E."/>
            <person name="Courty P.E."/>
            <person name="Kohler A."/>
            <person name="Kuo A."/>
            <person name="LaButti K."/>
            <person name="Pangilinan J."/>
            <person name="Lipzen A."/>
            <person name="Riley R."/>
            <person name="Andreopoulos W."/>
            <person name="He G."/>
            <person name="Johnson J."/>
            <person name="Nolan M."/>
            <person name="Tritt A."/>
            <person name="Barry K.W."/>
            <person name="Grigoriev I.V."/>
            <person name="Nagy L.G."/>
            <person name="Hibbett D."/>
            <person name="Henrissat B."/>
            <person name="Matheny P.B."/>
            <person name="Labbe J."/>
            <person name="Martin F.M."/>
        </authorList>
    </citation>
    <scope>NUCLEOTIDE SEQUENCE</scope>
    <source>
        <strain evidence="1">FP105234-sp</strain>
    </source>
</reference>
<sequence>MDNYAHQDNSEDVGERNAVNVHRQISQLEDVPVSPPTAIHGTLESVETSAGTNSQAARPEQPHIGEVSINEAALVALHEHHNDRLPVARIPPEIIAATFTCLSAIDPPACYQESKYSSGARSSGWLAVTHVCRRWRQIAFGHASLWTNISLLFNRDWLTAFSTCSGKMPLTIEGHSESTLTATKIDFLVAHMSRTETLSLSMYRPPPDGPDIHHPALNTPAPLLRTLNLSLIGGRTRYLEWCAPALRALRVHSDTMVPVPWTSPCFTQITNLVLDGPGESIESILDGLPFMCALERLTIRLPRPLSNEVFDEGRRLAACPTLAHLELFGFFPRPMTLFLSHLLLPPHAVLRCRLPCFYDDLEALFPVALASIHSHVDSTSPITSLNMEVSDELAEVLLWNDGSLPYEPTMALYFRRDKFSADLFTHGVVRTVLRAFSSAHLTDLTLASSISNDILYLKDWRELIAHAPGVRRLTLEGQVAISFCKHLSEVITAVRALRENPSLALLARCFPAALSVLVIADVSLGVDSVVRQIGQENEGERMADALRVGLVERAAAGYNLQELDVVDCDVSATWVTKMREALPGTRVMWDEDAGERGGRQTQCSPGLMPAV</sequence>
<reference evidence="1" key="1">
    <citation type="submission" date="2021-02" db="EMBL/GenBank/DDBJ databases">
        <authorList>
            <consortium name="DOE Joint Genome Institute"/>
            <person name="Ahrendt S."/>
            <person name="Looney B.P."/>
            <person name="Miyauchi S."/>
            <person name="Morin E."/>
            <person name="Drula E."/>
            <person name="Courty P.E."/>
            <person name="Chicoki N."/>
            <person name="Fauchery L."/>
            <person name="Kohler A."/>
            <person name="Kuo A."/>
            <person name="Labutti K."/>
            <person name="Pangilinan J."/>
            <person name="Lipzen A."/>
            <person name="Riley R."/>
            <person name="Andreopoulos W."/>
            <person name="He G."/>
            <person name="Johnson J."/>
            <person name="Barry K.W."/>
            <person name="Grigoriev I.V."/>
            <person name="Nagy L."/>
            <person name="Hibbett D."/>
            <person name="Henrissat B."/>
            <person name="Matheny P.B."/>
            <person name="Labbe J."/>
            <person name="Martin F."/>
        </authorList>
    </citation>
    <scope>NUCLEOTIDE SEQUENCE</scope>
    <source>
        <strain evidence="1">FP105234-sp</strain>
    </source>
</reference>
<dbReference type="Proteomes" id="UP000814033">
    <property type="component" value="Unassembled WGS sequence"/>
</dbReference>
<protein>
    <submittedName>
        <fullName evidence="1">Uncharacterized protein</fullName>
    </submittedName>
</protein>
<gene>
    <name evidence="1" type="ORF">FA95DRAFT_1683959</name>
</gene>
<name>A0ACB8R863_9AGAM</name>
<dbReference type="EMBL" id="MU276228">
    <property type="protein sequence ID" value="KAI0040097.1"/>
    <property type="molecule type" value="Genomic_DNA"/>
</dbReference>
<comment type="caution">
    <text evidence="1">The sequence shown here is derived from an EMBL/GenBank/DDBJ whole genome shotgun (WGS) entry which is preliminary data.</text>
</comment>
<keyword evidence="2" id="KW-1185">Reference proteome</keyword>
<evidence type="ECO:0000313" key="1">
    <source>
        <dbReference type="EMBL" id="KAI0040097.1"/>
    </source>
</evidence>
<accession>A0ACB8R863</accession>
<proteinExistence type="predicted"/>
<organism evidence="1 2">
    <name type="scientific">Auriscalpium vulgare</name>
    <dbReference type="NCBI Taxonomy" id="40419"/>
    <lineage>
        <taxon>Eukaryota</taxon>
        <taxon>Fungi</taxon>
        <taxon>Dikarya</taxon>
        <taxon>Basidiomycota</taxon>
        <taxon>Agaricomycotina</taxon>
        <taxon>Agaricomycetes</taxon>
        <taxon>Russulales</taxon>
        <taxon>Auriscalpiaceae</taxon>
        <taxon>Auriscalpium</taxon>
    </lineage>
</organism>
<evidence type="ECO:0000313" key="2">
    <source>
        <dbReference type="Proteomes" id="UP000814033"/>
    </source>
</evidence>